<accession>G2Q1F7</accession>
<dbReference type="RefSeq" id="XP_003659392.1">
    <property type="nucleotide sequence ID" value="XM_003659344.1"/>
</dbReference>
<dbReference type="InParanoid" id="G2Q1F7"/>
<evidence type="ECO:0000313" key="2">
    <source>
        <dbReference type="EMBL" id="AEO54147.1"/>
    </source>
</evidence>
<dbReference type="HOGENOM" id="CLU_2980729_0_0_1"/>
<evidence type="ECO:0000256" key="1">
    <source>
        <dbReference type="SAM" id="MobiDB-lite"/>
    </source>
</evidence>
<organism evidence="2 3">
    <name type="scientific">Thermothelomyces thermophilus (strain ATCC 42464 / BCRC 31852 / DSM 1799)</name>
    <name type="common">Sporotrichum thermophile</name>
    <dbReference type="NCBI Taxonomy" id="573729"/>
    <lineage>
        <taxon>Eukaryota</taxon>
        <taxon>Fungi</taxon>
        <taxon>Dikarya</taxon>
        <taxon>Ascomycota</taxon>
        <taxon>Pezizomycotina</taxon>
        <taxon>Sordariomycetes</taxon>
        <taxon>Sordariomycetidae</taxon>
        <taxon>Sordariales</taxon>
        <taxon>Chaetomiaceae</taxon>
        <taxon>Thermothelomyces</taxon>
    </lineage>
</organism>
<dbReference type="AlphaFoldDB" id="G2Q1F7"/>
<name>G2Q1F7_THET4</name>
<gene>
    <name evidence="2" type="ORF">MYCTH_2296363</name>
</gene>
<dbReference type="Proteomes" id="UP000007322">
    <property type="component" value="Chromosome 1"/>
</dbReference>
<dbReference type="KEGG" id="mtm:MYCTH_2296363"/>
<feature type="compositionally biased region" description="Polar residues" evidence="1">
    <location>
        <begin position="1"/>
        <end position="18"/>
    </location>
</feature>
<reference evidence="2 3" key="1">
    <citation type="journal article" date="2011" name="Nat. Biotechnol.">
        <title>Comparative genomic analysis of the thermophilic biomass-degrading fungi Myceliophthora thermophila and Thielavia terrestris.</title>
        <authorList>
            <person name="Berka R.M."/>
            <person name="Grigoriev I.V."/>
            <person name="Otillar R."/>
            <person name="Salamov A."/>
            <person name="Grimwood J."/>
            <person name="Reid I."/>
            <person name="Ishmael N."/>
            <person name="John T."/>
            <person name="Darmond C."/>
            <person name="Moisan M.-C."/>
            <person name="Henrissat B."/>
            <person name="Coutinho P.M."/>
            <person name="Lombard V."/>
            <person name="Natvig D.O."/>
            <person name="Lindquist E."/>
            <person name="Schmutz J."/>
            <person name="Lucas S."/>
            <person name="Harris P."/>
            <person name="Powlowski J."/>
            <person name="Bellemare A."/>
            <person name="Taylor D."/>
            <person name="Butler G."/>
            <person name="de Vries R.P."/>
            <person name="Allijn I.E."/>
            <person name="van den Brink J."/>
            <person name="Ushinsky S."/>
            <person name="Storms R."/>
            <person name="Powell A.J."/>
            <person name="Paulsen I.T."/>
            <person name="Elbourne L.D.H."/>
            <person name="Baker S.E."/>
            <person name="Magnuson J."/>
            <person name="LaBoissiere S."/>
            <person name="Clutterbuck A.J."/>
            <person name="Martinez D."/>
            <person name="Wogulis M."/>
            <person name="de Leon A.L."/>
            <person name="Rey M.W."/>
            <person name="Tsang A."/>
        </authorList>
    </citation>
    <scope>NUCLEOTIDE SEQUENCE [LARGE SCALE GENOMIC DNA]</scope>
    <source>
        <strain evidence="3">ATCC 42464 / BCRC 31852 / DSM 1799</strain>
    </source>
</reference>
<keyword evidence="3" id="KW-1185">Reference proteome</keyword>
<proteinExistence type="predicted"/>
<dbReference type="VEuPathDB" id="FungiDB:MYCTH_2296363"/>
<protein>
    <submittedName>
        <fullName evidence="2">Uncharacterized protein</fullName>
    </submittedName>
</protein>
<feature type="region of interest" description="Disordered" evidence="1">
    <location>
        <begin position="1"/>
        <end position="58"/>
    </location>
</feature>
<feature type="compositionally biased region" description="Basic and acidic residues" evidence="1">
    <location>
        <begin position="19"/>
        <end position="29"/>
    </location>
</feature>
<dbReference type="EMBL" id="CP003002">
    <property type="protein sequence ID" value="AEO54147.1"/>
    <property type="molecule type" value="Genomic_DNA"/>
</dbReference>
<dbReference type="GeneID" id="11505487"/>
<evidence type="ECO:0000313" key="3">
    <source>
        <dbReference type="Proteomes" id="UP000007322"/>
    </source>
</evidence>
<sequence length="58" mass="6449">MTDRVVQNYSHTTAQQRRGSSEARSHRPDGQPTGQRATGARRSRSRNLVHSAGDCEIN</sequence>